<evidence type="ECO:0000313" key="1">
    <source>
        <dbReference type="EMBL" id="AMO23672.1"/>
    </source>
</evidence>
<dbReference type="AlphaFoldDB" id="A0A127JZV5"/>
<dbReference type="RefSeq" id="WP_061500442.1">
    <property type="nucleotide sequence ID" value="NZ_CP010951.1"/>
</dbReference>
<gene>
    <name evidence="1" type="ORF">UC35_13270</name>
</gene>
<proteinExistence type="predicted"/>
<reference evidence="1 2" key="1">
    <citation type="journal article" date="2014" name="Int. J. Syst. Evol. Microbiol.">
        <title>Ramlibacter solisilvae sp. nov., isolated from forest soil, and emended description of the genus Ramlibacter.</title>
        <authorList>
            <person name="Lee H.J."/>
            <person name="Lee S.H."/>
            <person name="Lee S.S."/>
            <person name="Lee J.S."/>
            <person name="Kim Y."/>
            <person name="Kim S.C."/>
            <person name="Jeon C.O."/>
        </authorList>
    </citation>
    <scope>NUCLEOTIDE SEQUENCE [LARGE SCALE GENOMIC DNA]</scope>
    <source>
        <strain evidence="1 2">5-10</strain>
    </source>
</reference>
<protein>
    <submittedName>
        <fullName evidence="1">Uncharacterized protein</fullName>
    </submittedName>
</protein>
<organism evidence="1 2">
    <name type="scientific">Ramlibacter tataouinensis</name>
    <dbReference type="NCBI Taxonomy" id="94132"/>
    <lineage>
        <taxon>Bacteria</taxon>
        <taxon>Pseudomonadati</taxon>
        <taxon>Pseudomonadota</taxon>
        <taxon>Betaproteobacteria</taxon>
        <taxon>Burkholderiales</taxon>
        <taxon>Comamonadaceae</taxon>
        <taxon>Ramlibacter</taxon>
    </lineage>
</organism>
<evidence type="ECO:0000313" key="2">
    <source>
        <dbReference type="Proteomes" id="UP000070433"/>
    </source>
</evidence>
<dbReference type="Proteomes" id="UP000070433">
    <property type="component" value="Chromosome"/>
</dbReference>
<keyword evidence="2" id="KW-1185">Reference proteome</keyword>
<dbReference type="OrthoDB" id="8909281at2"/>
<name>A0A127JZV5_9BURK</name>
<dbReference type="EMBL" id="CP010951">
    <property type="protein sequence ID" value="AMO23672.1"/>
    <property type="molecule type" value="Genomic_DNA"/>
</dbReference>
<sequence length="155" mass="17273">MYGSDKAQEAHVGALLTAFPRLLRRASRSDIGFPPGWGAILHDLCAAIDHLLDDGQARRFRVEQVKEKFGVLRFYYSVDRKRAVAVDIVGPDGHFRASAAPRHRQLFPAQEVDDLIAEAEKKSAKTCAACGAPGLLRRQGWYHVACRRCVRQESS</sequence>
<accession>A0A127JZV5</accession>